<dbReference type="InterPro" id="IPR006664">
    <property type="entry name" value="OMP_bac"/>
</dbReference>
<dbReference type="InterPro" id="IPR050330">
    <property type="entry name" value="Bact_OuterMem_StrucFunc"/>
</dbReference>
<dbReference type="FunFam" id="3.30.1330.60:FF:000004">
    <property type="entry name" value="Outer membrane protein A"/>
    <property type="match status" value="1"/>
</dbReference>
<dbReference type="PANTHER" id="PTHR30329:SF21">
    <property type="entry name" value="LIPOPROTEIN YIAD-RELATED"/>
    <property type="match status" value="1"/>
</dbReference>
<organism evidence="15 16">
    <name type="scientific">Candidatus Erwinia haradaeae</name>
    <dbReference type="NCBI Taxonomy" id="1922217"/>
    <lineage>
        <taxon>Bacteria</taxon>
        <taxon>Pseudomonadati</taxon>
        <taxon>Pseudomonadota</taxon>
        <taxon>Gammaproteobacteria</taxon>
        <taxon>Enterobacterales</taxon>
        <taxon>Erwiniaceae</taxon>
        <taxon>Erwinia</taxon>
    </lineage>
</organism>
<evidence type="ECO:0000256" key="9">
    <source>
        <dbReference type="ARBA" id="ARBA00023157"/>
    </source>
</evidence>
<proteinExistence type="inferred from homology"/>
<evidence type="ECO:0000256" key="2">
    <source>
        <dbReference type="ARBA" id="ARBA00005710"/>
    </source>
</evidence>
<name>A0A451DD55_9GAMM</name>
<dbReference type="OrthoDB" id="1149075at2"/>
<keyword evidence="3" id="KW-0813">Transport</keyword>
<dbReference type="PRINTS" id="PR01022">
    <property type="entry name" value="OUTRMMBRANEA"/>
</dbReference>
<protein>
    <recommendedName>
        <fullName evidence="11">Outer membrane protein A</fullName>
    </recommendedName>
</protein>
<evidence type="ECO:0000313" key="16">
    <source>
        <dbReference type="Proteomes" id="UP000294418"/>
    </source>
</evidence>
<dbReference type="Pfam" id="PF00691">
    <property type="entry name" value="OmpA"/>
    <property type="match status" value="1"/>
</dbReference>
<dbReference type="GO" id="GO:0009279">
    <property type="term" value="C:cell outer membrane"/>
    <property type="evidence" value="ECO:0007669"/>
    <property type="project" value="UniProtKB-SubCell"/>
</dbReference>
<evidence type="ECO:0000256" key="8">
    <source>
        <dbReference type="ARBA" id="ARBA00023136"/>
    </source>
</evidence>
<dbReference type="Gene3D" id="3.30.1330.60">
    <property type="entry name" value="OmpA-like domain"/>
    <property type="match status" value="1"/>
</dbReference>
<dbReference type="GO" id="GO:0051701">
    <property type="term" value="P:biological process involved in interaction with host"/>
    <property type="evidence" value="ECO:0007669"/>
    <property type="project" value="UniProtKB-ARBA"/>
</dbReference>
<feature type="chain" id="PRO_5018983000" description="Outer membrane protein A" evidence="13">
    <location>
        <begin position="22"/>
        <end position="353"/>
    </location>
</feature>
<dbReference type="Pfam" id="PF01389">
    <property type="entry name" value="OmpA_membrane"/>
    <property type="match status" value="1"/>
</dbReference>
<dbReference type="PRINTS" id="PR01021">
    <property type="entry name" value="OMPADOMAIN"/>
</dbReference>
<dbReference type="RefSeq" id="WP_157989861.1">
    <property type="nucleotide sequence ID" value="NZ_LR217720.1"/>
</dbReference>
<evidence type="ECO:0000256" key="13">
    <source>
        <dbReference type="SAM" id="SignalP"/>
    </source>
</evidence>
<dbReference type="EMBL" id="LR217720">
    <property type="protein sequence ID" value="VFP84394.1"/>
    <property type="molecule type" value="Genomic_DNA"/>
</dbReference>
<keyword evidence="13" id="KW-0732">Signal</keyword>
<dbReference type="InterPro" id="IPR002368">
    <property type="entry name" value="OmpA"/>
</dbReference>
<dbReference type="GO" id="GO:0015288">
    <property type="term" value="F:porin activity"/>
    <property type="evidence" value="ECO:0007669"/>
    <property type="project" value="UniProtKB-KW"/>
</dbReference>
<keyword evidence="4" id="KW-1134">Transmembrane beta strand</keyword>
<dbReference type="SUPFAM" id="SSF103088">
    <property type="entry name" value="OmpA-like"/>
    <property type="match status" value="1"/>
</dbReference>
<dbReference type="InterPro" id="IPR000498">
    <property type="entry name" value="OmpA-like_TM_dom"/>
</dbReference>
<dbReference type="CDD" id="cd07185">
    <property type="entry name" value="OmpA_C-like"/>
    <property type="match status" value="1"/>
</dbReference>
<keyword evidence="10" id="KW-0998">Cell outer membrane</keyword>
<dbReference type="NCBIfam" id="NF008071">
    <property type="entry name" value="PRK10808.1"/>
    <property type="match status" value="1"/>
</dbReference>
<evidence type="ECO:0000259" key="14">
    <source>
        <dbReference type="PROSITE" id="PS51123"/>
    </source>
</evidence>
<dbReference type="PANTHER" id="PTHR30329">
    <property type="entry name" value="STATOR ELEMENT OF FLAGELLAR MOTOR COMPLEX"/>
    <property type="match status" value="1"/>
</dbReference>
<feature type="domain" description="OmpA-like" evidence="14">
    <location>
        <begin position="217"/>
        <end position="345"/>
    </location>
</feature>
<evidence type="ECO:0000256" key="10">
    <source>
        <dbReference type="ARBA" id="ARBA00023237"/>
    </source>
</evidence>
<gene>
    <name evidence="15" type="primary">ompA</name>
    <name evidence="15" type="ORF">ERCILAFE3058_483</name>
</gene>
<reference evidence="15 16" key="1">
    <citation type="submission" date="2019-02" db="EMBL/GenBank/DDBJ databases">
        <authorList>
            <person name="Manzano-Marin A."/>
            <person name="Manzano-Marin A."/>
        </authorList>
    </citation>
    <scope>NUCLEOTIDE SEQUENCE [LARGE SCALE GENOMIC DNA]</scope>
    <source>
        <strain evidence="15 16">ErCilaricifoliae</strain>
    </source>
</reference>
<dbReference type="GO" id="GO:0006811">
    <property type="term" value="P:monoatomic ion transport"/>
    <property type="evidence" value="ECO:0007669"/>
    <property type="project" value="UniProtKB-KW"/>
</dbReference>
<dbReference type="InterPro" id="IPR011250">
    <property type="entry name" value="OMP/PagP_B-barrel"/>
</dbReference>
<comment type="similarity">
    <text evidence="2">Belongs to the outer membrane OOP (TC 1.B.6) superfamily. OmpA family.</text>
</comment>
<evidence type="ECO:0000256" key="3">
    <source>
        <dbReference type="ARBA" id="ARBA00022448"/>
    </source>
</evidence>
<evidence type="ECO:0000256" key="11">
    <source>
        <dbReference type="ARBA" id="ARBA00029539"/>
    </source>
</evidence>
<comment type="subcellular location">
    <subcellularLocation>
        <location evidence="1">Cell outer membrane</location>
        <topology evidence="1">Multi-pass membrane protein</topology>
    </subcellularLocation>
</comment>
<evidence type="ECO:0000256" key="7">
    <source>
        <dbReference type="ARBA" id="ARBA00023114"/>
    </source>
</evidence>
<keyword evidence="8 12" id="KW-0472">Membrane</keyword>
<dbReference type="AlphaFoldDB" id="A0A451DD55"/>
<evidence type="ECO:0000256" key="6">
    <source>
        <dbReference type="ARBA" id="ARBA00023065"/>
    </source>
</evidence>
<dbReference type="SUPFAM" id="SSF56925">
    <property type="entry name" value="OMPA-like"/>
    <property type="match status" value="1"/>
</dbReference>
<dbReference type="Gene3D" id="2.40.160.20">
    <property type="match status" value="1"/>
</dbReference>
<dbReference type="GO" id="GO:0046930">
    <property type="term" value="C:pore complex"/>
    <property type="evidence" value="ECO:0007669"/>
    <property type="project" value="UniProtKB-KW"/>
</dbReference>
<dbReference type="PROSITE" id="PS51123">
    <property type="entry name" value="OMPA_2"/>
    <property type="match status" value="1"/>
</dbReference>
<keyword evidence="5" id="KW-0812">Transmembrane</keyword>
<keyword evidence="7" id="KW-0626">Porin</keyword>
<keyword evidence="6" id="KW-0406">Ion transport</keyword>
<feature type="signal peptide" evidence="13">
    <location>
        <begin position="1"/>
        <end position="21"/>
    </location>
</feature>
<keyword evidence="9" id="KW-1015">Disulfide bond</keyword>
<dbReference type="Proteomes" id="UP000294418">
    <property type="component" value="Chromosome"/>
</dbReference>
<evidence type="ECO:0000313" key="15">
    <source>
        <dbReference type="EMBL" id="VFP84394.1"/>
    </source>
</evidence>
<evidence type="ECO:0000256" key="12">
    <source>
        <dbReference type="PROSITE-ProRule" id="PRU00473"/>
    </source>
</evidence>
<evidence type="ECO:0000256" key="4">
    <source>
        <dbReference type="ARBA" id="ARBA00022452"/>
    </source>
</evidence>
<sequence precursor="true">MKKTAIAIAVALASFATVAQATPKENTWYTGAQMGLSHYDDTKYYGNNYQNNDGKTHQSQFGSGVFFGYQATPCLSFDFGYNWLGRMPNKGTVTHGSFQAQGVQLATKFNYQLANNIDVYTRLGSMAWHAESKQTNITNPHMHSKTTGISPLVGCGIQYTINKNWTTHLDYQWINNIGDANTVGARPDNSLLNVGITYHFGQDEADTVVSAGSPSISENNHFTLKSDVLFTFNQTTLTADGQKILDQLYNQLSNLDTKDASIVVVGYSDRIGSNLYNQKLSEKRSQSVVDYLIEKGIPSDQITARGEGQSNPVSAHTCESVNDRQALIVCLAPDRRVEIEVKDIQDVGIPSSN</sequence>
<evidence type="ECO:0000256" key="1">
    <source>
        <dbReference type="ARBA" id="ARBA00004571"/>
    </source>
</evidence>
<accession>A0A451DD55</accession>
<dbReference type="InterPro" id="IPR006665">
    <property type="entry name" value="OmpA-like"/>
</dbReference>
<evidence type="ECO:0000256" key="5">
    <source>
        <dbReference type="ARBA" id="ARBA00022692"/>
    </source>
</evidence>
<dbReference type="InterPro" id="IPR036737">
    <property type="entry name" value="OmpA-like_sf"/>
</dbReference>